<accession>A0ABR0MEB5</accession>
<evidence type="ECO:0000313" key="1">
    <source>
        <dbReference type="EMBL" id="KAK5770900.1"/>
    </source>
</evidence>
<sequence>MTQKFNSSRVQHDTTISQYFHKVKLLYQEIGDLDPQAPISDTSVKRIIIRGLRPEFRGFVIAIQGWKIQLSLVEFDNSFVGQEALVKNTEGSSWNSNEQGGLKRNEDNVKSFWDKRSSHVGGVAKPYVSNRKFRKSRYNCSKKRHKAHSCWLKKKPMKGNVATVNSEQKWDVEALFVAKKKMVLTTVMSNQIDHKNH</sequence>
<protein>
    <submittedName>
        <fullName evidence="1">Uncharacterized protein</fullName>
    </submittedName>
</protein>
<proteinExistence type="predicted"/>
<dbReference type="PANTHER" id="PTHR47481">
    <property type="match status" value="1"/>
</dbReference>
<organism evidence="1 2">
    <name type="scientific">Gossypium arboreum</name>
    <name type="common">Tree cotton</name>
    <name type="synonym">Gossypium nanking</name>
    <dbReference type="NCBI Taxonomy" id="29729"/>
    <lineage>
        <taxon>Eukaryota</taxon>
        <taxon>Viridiplantae</taxon>
        <taxon>Streptophyta</taxon>
        <taxon>Embryophyta</taxon>
        <taxon>Tracheophyta</taxon>
        <taxon>Spermatophyta</taxon>
        <taxon>Magnoliopsida</taxon>
        <taxon>eudicotyledons</taxon>
        <taxon>Gunneridae</taxon>
        <taxon>Pentapetalae</taxon>
        <taxon>rosids</taxon>
        <taxon>malvids</taxon>
        <taxon>Malvales</taxon>
        <taxon>Malvaceae</taxon>
        <taxon>Malvoideae</taxon>
        <taxon>Gossypium</taxon>
    </lineage>
</organism>
<name>A0ABR0MEB5_GOSAR</name>
<reference evidence="1 2" key="1">
    <citation type="submission" date="2023-03" db="EMBL/GenBank/DDBJ databases">
        <title>WGS of Gossypium arboreum.</title>
        <authorList>
            <person name="Yu D."/>
        </authorList>
    </citation>
    <scope>NUCLEOTIDE SEQUENCE [LARGE SCALE GENOMIC DNA]</scope>
    <source>
        <tissue evidence="1">Leaf</tissue>
    </source>
</reference>
<keyword evidence="2" id="KW-1185">Reference proteome</keyword>
<dbReference type="Proteomes" id="UP001358586">
    <property type="component" value="Chromosome 13"/>
</dbReference>
<comment type="caution">
    <text evidence="1">The sequence shown here is derived from an EMBL/GenBank/DDBJ whole genome shotgun (WGS) entry which is preliminary data.</text>
</comment>
<dbReference type="EMBL" id="JARKNE010000013">
    <property type="protein sequence ID" value="KAK5770900.1"/>
    <property type="molecule type" value="Genomic_DNA"/>
</dbReference>
<gene>
    <name evidence="1" type="ORF">PVK06_047057</name>
</gene>
<dbReference type="PANTHER" id="PTHR47481:SF36">
    <property type="entry name" value="CCHC-TYPE DOMAIN-CONTAINING PROTEIN"/>
    <property type="match status" value="1"/>
</dbReference>
<evidence type="ECO:0000313" key="2">
    <source>
        <dbReference type="Proteomes" id="UP001358586"/>
    </source>
</evidence>